<sequence length="52" mass="6068">MKQPWVIVGLALEFKKGELSDGESSILEYKHGEDFLRRPEKNLRHLVSRNES</sequence>
<name>F4XUN3_9CYAN</name>
<reference evidence="2" key="1">
    <citation type="journal article" date="2011" name="Proc. Natl. Acad. Sci. U.S.A.">
        <title>Genomic insights into the physiology and ecology of the marine filamentous cyanobacterium Lyngbya majuscula.</title>
        <authorList>
            <person name="Jones A.C."/>
            <person name="Monroe E.A."/>
            <person name="Podell S."/>
            <person name="Hess W.R."/>
            <person name="Klages S."/>
            <person name="Esquenazi E."/>
            <person name="Niessen S."/>
            <person name="Hoover H."/>
            <person name="Rothmann M."/>
            <person name="Lasken R.S."/>
            <person name="Yates J.R.III."/>
            <person name="Reinhardt R."/>
            <person name="Kube M."/>
            <person name="Burkart M.D."/>
            <person name="Allen E.E."/>
            <person name="Dorrestein P.C."/>
            <person name="Gerwick W.H."/>
            <person name="Gerwick L."/>
        </authorList>
    </citation>
    <scope>NUCLEOTIDE SEQUENCE [LARGE SCALE GENOMIC DNA]</scope>
    <source>
        <strain evidence="2">3L</strain>
    </source>
</reference>
<dbReference type="AlphaFoldDB" id="F4XUN3"/>
<protein>
    <submittedName>
        <fullName evidence="1">Uncharacterized protein</fullName>
    </submittedName>
</protein>
<gene>
    <name evidence="1" type="ORF">LYNGBM3L_35250</name>
</gene>
<dbReference type="HOGENOM" id="CLU_3081933_0_0_3"/>
<dbReference type="EMBL" id="GL890933">
    <property type="protein sequence ID" value="EGJ31679.1"/>
    <property type="molecule type" value="Genomic_DNA"/>
</dbReference>
<proteinExistence type="predicted"/>
<organism evidence="1 2">
    <name type="scientific">Moorena producens 3L</name>
    <dbReference type="NCBI Taxonomy" id="489825"/>
    <lineage>
        <taxon>Bacteria</taxon>
        <taxon>Bacillati</taxon>
        <taxon>Cyanobacteriota</taxon>
        <taxon>Cyanophyceae</taxon>
        <taxon>Coleofasciculales</taxon>
        <taxon>Coleofasciculaceae</taxon>
        <taxon>Moorena</taxon>
    </lineage>
</organism>
<dbReference type="Proteomes" id="UP000003959">
    <property type="component" value="Unassembled WGS sequence"/>
</dbReference>
<evidence type="ECO:0000313" key="2">
    <source>
        <dbReference type="Proteomes" id="UP000003959"/>
    </source>
</evidence>
<accession>F4XUN3</accession>
<evidence type="ECO:0000313" key="1">
    <source>
        <dbReference type="EMBL" id="EGJ31679.1"/>
    </source>
</evidence>
<keyword evidence="2" id="KW-1185">Reference proteome</keyword>